<organism evidence="2 3">
    <name type="scientific">Anthostomella pinea</name>
    <dbReference type="NCBI Taxonomy" id="933095"/>
    <lineage>
        <taxon>Eukaryota</taxon>
        <taxon>Fungi</taxon>
        <taxon>Dikarya</taxon>
        <taxon>Ascomycota</taxon>
        <taxon>Pezizomycotina</taxon>
        <taxon>Sordariomycetes</taxon>
        <taxon>Xylariomycetidae</taxon>
        <taxon>Xylariales</taxon>
        <taxon>Xylariaceae</taxon>
        <taxon>Anthostomella</taxon>
    </lineage>
</organism>
<evidence type="ECO:0000313" key="3">
    <source>
        <dbReference type="Proteomes" id="UP001295740"/>
    </source>
</evidence>
<evidence type="ECO:0000256" key="1">
    <source>
        <dbReference type="SAM" id="Phobius"/>
    </source>
</evidence>
<dbReference type="AlphaFoldDB" id="A0AAI8YK58"/>
<accession>A0AAI8YK58</accession>
<feature type="transmembrane region" description="Helical" evidence="1">
    <location>
        <begin position="7"/>
        <end position="31"/>
    </location>
</feature>
<keyword evidence="1" id="KW-0812">Transmembrane</keyword>
<comment type="caution">
    <text evidence="2">The sequence shown here is derived from an EMBL/GenBank/DDBJ whole genome shotgun (WGS) entry which is preliminary data.</text>
</comment>
<reference evidence="2" key="1">
    <citation type="submission" date="2023-10" db="EMBL/GenBank/DDBJ databases">
        <authorList>
            <person name="Hackl T."/>
        </authorList>
    </citation>
    <scope>NUCLEOTIDE SEQUENCE</scope>
</reference>
<keyword evidence="1" id="KW-0472">Membrane</keyword>
<dbReference type="EMBL" id="CAUWAG010000013">
    <property type="protein sequence ID" value="CAJ2510261.1"/>
    <property type="molecule type" value="Genomic_DNA"/>
</dbReference>
<feature type="transmembrane region" description="Helical" evidence="1">
    <location>
        <begin position="121"/>
        <end position="141"/>
    </location>
</feature>
<protein>
    <submittedName>
        <fullName evidence="2">Uu.00g061610.m01.CDS01</fullName>
    </submittedName>
</protein>
<name>A0AAI8YK58_9PEZI</name>
<feature type="transmembrane region" description="Helical" evidence="1">
    <location>
        <begin position="51"/>
        <end position="73"/>
    </location>
</feature>
<dbReference type="Proteomes" id="UP001295740">
    <property type="component" value="Unassembled WGS sequence"/>
</dbReference>
<proteinExistence type="predicted"/>
<evidence type="ECO:0000313" key="2">
    <source>
        <dbReference type="EMBL" id="CAJ2510261.1"/>
    </source>
</evidence>
<keyword evidence="3" id="KW-1185">Reference proteome</keyword>
<gene>
    <name evidence="2" type="ORF">KHLLAP_LOCUS10729</name>
</gene>
<sequence length="188" mass="20032">MDKAWWFAARVVAIFGHLVLGVAGMVLAINYEDGWMDGNVSWSEHNADSSVLNACAPVGFMGAAFNLAIFFFLQIAGRVSGRESHFCNQATALIGGLITVGFIVGDLALAASLGSRDQPPFGALSVVTAVAAILLSLAVIADTVKHFKFDVPDADEDRLMYDFQRADSPYQDAISNDTDHEEDATGTG</sequence>
<keyword evidence="1" id="KW-1133">Transmembrane helix</keyword>
<feature type="transmembrane region" description="Helical" evidence="1">
    <location>
        <begin position="93"/>
        <end position="115"/>
    </location>
</feature>